<dbReference type="NCBIfam" id="TIGR02444">
    <property type="entry name" value="TIGR02444 family protein"/>
    <property type="match status" value="1"/>
</dbReference>
<dbReference type="OrthoDB" id="6398692at2"/>
<evidence type="ECO:0000313" key="2">
    <source>
        <dbReference type="Proteomes" id="UP000283255"/>
    </source>
</evidence>
<keyword evidence="2" id="KW-1185">Reference proteome</keyword>
<proteinExistence type="predicted"/>
<gene>
    <name evidence="1" type="ORF">D1Z90_14665</name>
</gene>
<evidence type="ECO:0000313" key="1">
    <source>
        <dbReference type="EMBL" id="RJG42183.1"/>
    </source>
</evidence>
<dbReference type="EMBL" id="QZCH01000020">
    <property type="protein sequence ID" value="RJG42183.1"/>
    <property type="molecule type" value="Genomic_DNA"/>
</dbReference>
<accession>A0A418YCD5</accession>
<name>A0A418YCD5_9GAMM</name>
<protein>
    <submittedName>
        <fullName evidence="1">TIGR02444 family protein</fullName>
    </submittedName>
</protein>
<reference evidence="1 2" key="2">
    <citation type="submission" date="2019-01" db="EMBL/GenBank/DDBJ databases">
        <title>Motilimonas pumilus sp. nov., isolated from the gut of sea cucumber (Apostichopus japonicus).</title>
        <authorList>
            <person name="Wang F.-Q."/>
            <person name="Ren L.-H."/>
            <person name="Lin Y.-W."/>
            <person name="Sun G.-H."/>
            <person name="Du Z.-J."/>
            <person name="Zhao J.-X."/>
            <person name="Liu X.-J."/>
            <person name="Liu L.-J."/>
        </authorList>
    </citation>
    <scope>NUCLEOTIDE SEQUENCE [LARGE SCALE GENOMIC DNA]</scope>
    <source>
        <strain evidence="1 2">PLHSC7-2</strain>
    </source>
</reference>
<organism evidence="1 2">
    <name type="scientific">Motilimonas pumila</name>
    <dbReference type="NCBI Taxonomy" id="2303987"/>
    <lineage>
        <taxon>Bacteria</taxon>
        <taxon>Pseudomonadati</taxon>
        <taxon>Pseudomonadota</taxon>
        <taxon>Gammaproteobacteria</taxon>
        <taxon>Alteromonadales</taxon>
        <taxon>Alteromonadales genera incertae sedis</taxon>
        <taxon>Motilimonas</taxon>
    </lineage>
</organism>
<dbReference type="RefSeq" id="WP_119911535.1">
    <property type="nucleotide sequence ID" value="NZ_QZCH01000020.1"/>
</dbReference>
<dbReference type="InterPro" id="IPR012659">
    <property type="entry name" value="CHP02444"/>
</dbReference>
<comment type="caution">
    <text evidence="1">The sequence shown here is derived from an EMBL/GenBank/DDBJ whole genome shotgun (WGS) entry which is preliminary data.</text>
</comment>
<sequence length="153" mass="17635">MTCPWQWPEIERRYHSNSQGPLHALQNTHQCNVNLLLLAIELDEKTLFYSKSFWQQCRDCAEIFEQSILRPLRAVRMQVKQLAPQQYSHILITELGLERDLQQQIDTLASQLPLSTQTETTNLMTYLGIQGVKEAEAVSHSLSNVCHQTTNVN</sequence>
<reference evidence="1 2" key="1">
    <citation type="submission" date="2018-09" db="EMBL/GenBank/DDBJ databases">
        <authorList>
            <person name="Wang F."/>
        </authorList>
    </citation>
    <scope>NUCLEOTIDE SEQUENCE [LARGE SCALE GENOMIC DNA]</scope>
    <source>
        <strain evidence="1 2">PLHSC7-2</strain>
    </source>
</reference>
<dbReference type="AlphaFoldDB" id="A0A418YCD5"/>
<dbReference type="Proteomes" id="UP000283255">
    <property type="component" value="Unassembled WGS sequence"/>
</dbReference>
<dbReference type="Pfam" id="PF09523">
    <property type="entry name" value="DUF2390"/>
    <property type="match status" value="1"/>
</dbReference>